<evidence type="ECO:0000259" key="1">
    <source>
        <dbReference type="Pfam" id="PF04717"/>
    </source>
</evidence>
<evidence type="ECO:0000313" key="2">
    <source>
        <dbReference type="EMBL" id="SHF18633.1"/>
    </source>
</evidence>
<dbReference type="InterPro" id="IPR006531">
    <property type="entry name" value="Gp5/Vgr_OB"/>
</dbReference>
<dbReference type="EMBL" id="FQUS01000006">
    <property type="protein sequence ID" value="SHF18633.1"/>
    <property type="molecule type" value="Genomic_DNA"/>
</dbReference>
<dbReference type="AlphaFoldDB" id="A0A1M4ZKR7"/>
<dbReference type="NCBIfam" id="TIGR01646">
    <property type="entry name" value="vgr_GE"/>
    <property type="match status" value="1"/>
</dbReference>
<dbReference type="InterPro" id="IPR006533">
    <property type="entry name" value="T6SS_Vgr_RhsGE"/>
</dbReference>
<dbReference type="STRING" id="1194090.SAMN05443144_10662"/>
<organism evidence="2 3">
    <name type="scientific">Fodinibius roseus</name>
    <dbReference type="NCBI Taxonomy" id="1194090"/>
    <lineage>
        <taxon>Bacteria</taxon>
        <taxon>Pseudomonadati</taxon>
        <taxon>Balneolota</taxon>
        <taxon>Balneolia</taxon>
        <taxon>Balneolales</taxon>
        <taxon>Balneolaceae</taxon>
        <taxon>Fodinibius</taxon>
    </lineage>
</organism>
<dbReference type="Gene3D" id="2.40.50.230">
    <property type="entry name" value="Gp5 N-terminal domain"/>
    <property type="match status" value="1"/>
</dbReference>
<gene>
    <name evidence="2" type="ORF">SAMN05443144_10662</name>
</gene>
<reference evidence="2 3" key="1">
    <citation type="submission" date="2016-11" db="EMBL/GenBank/DDBJ databases">
        <authorList>
            <person name="Jaros S."/>
            <person name="Januszkiewicz K."/>
            <person name="Wedrychowicz H."/>
        </authorList>
    </citation>
    <scope>NUCLEOTIDE SEQUENCE [LARGE SCALE GENOMIC DNA]</scope>
    <source>
        <strain evidence="2 3">DSM 21986</strain>
    </source>
</reference>
<dbReference type="SUPFAM" id="SSF69279">
    <property type="entry name" value="Phage tail proteins"/>
    <property type="match status" value="1"/>
</dbReference>
<dbReference type="InterPro" id="IPR037026">
    <property type="entry name" value="Vgr_OB-fold_dom_sf"/>
</dbReference>
<dbReference type="SUPFAM" id="SSF69255">
    <property type="entry name" value="gp5 N-terminal domain-like"/>
    <property type="match status" value="1"/>
</dbReference>
<protein>
    <submittedName>
        <fullName evidence="2">Rhs element Vgr protein</fullName>
    </submittedName>
</protein>
<dbReference type="OrthoDB" id="1907165at2"/>
<evidence type="ECO:0000313" key="3">
    <source>
        <dbReference type="Proteomes" id="UP000184041"/>
    </source>
</evidence>
<dbReference type="Pfam" id="PF05954">
    <property type="entry name" value="Phage_GPD"/>
    <property type="match status" value="1"/>
</dbReference>
<sequence>MLNRLLNNKVVDNPRYTIFSDGTELSHDFMIDSLSISKSVNKIPHARLVLKDGDIPREDFPASNRDEFVPGAEIEIQMGYRDEQEPVFSGIVIKHGIKSQYEESSQLIVELKDPAVKMTVGRKNKYFKDSTDSDIIEEIIQPYSLQAEVESTSVNHAEMVQYYCTDWDFMVTRAEANGKLVFVDDGSISVKAPSLSSEPVAELVYGQNIKEFDAEMDARDQFGSVTGKSWDFAQQSVIESEAVSPGLPEQGNVAADDLASVIGLDQLPYQHSGRLDSEEMQHWANARFLRSRLAKIKGRIRVLGLTEINPGDVVQLGGLGDRFNGVAFVSSVAHYYGLESSWYTDIQIGLSSDWLIELYDNVMEKPSSGLLPGIHGLQVGVVTAIHEDPDGEDRVQVRVPVIDSEDSGIWARVASLDAGENRGTFFRPEVDDEVIVGFINDDPRDPVILGMMNSSAKPAPITATEENNEKGIITREELKVLFDDDKKSVTIETPNGNTVVISDDEGSISLKDENGNEVVMDSSAITLKSAGDLSIEATGDINLEGNNINQKANMSFKAEGASGAELSSSASAVIKGSIVQIN</sequence>
<proteinExistence type="predicted"/>
<feature type="domain" description="Gp5/Type VI secretion system Vgr protein OB-fold" evidence="1">
    <location>
        <begin position="379"/>
        <end position="451"/>
    </location>
</feature>
<keyword evidence="3" id="KW-1185">Reference proteome</keyword>
<dbReference type="RefSeq" id="WP_073061401.1">
    <property type="nucleotide sequence ID" value="NZ_FQUS01000006.1"/>
</dbReference>
<dbReference type="Proteomes" id="UP000184041">
    <property type="component" value="Unassembled WGS sequence"/>
</dbReference>
<accession>A0A1M4ZKR7</accession>
<name>A0A1M4ZKR7_9BACT</name>
<dbReference type="Pfam" id="PF04717">
    <property type="entry name" value="Phage_base_V"/>
    <property type="match status" value="1"/>
</dbReference>